<dbReference type="InterPro" id="IPR000836">
    <property type="entry name" value="PRTase_dom"/>
</dbReference>
<feature type="binding site" evidence="6">
    <location>
        <position position="454"/>
    </location>
    <ligand>
        <name>[4Fe-4S] cluster</name>
        <dbReference type="ChEBI" id="CHEBI:49883"/>
    </ligand>
</feature>
<accession>A0A9Q9C204</accession>
<dbReference type="CDD" id="cd00715">
    <property type="entry name" value="GPATase_N"/>
    <property type="match status" value="1"/>
</dbReference>
<keyword evidence="6" id="KW-0411">Iron-sulfur</keyword>
<name>A0A9Q9C204_9RICK</name>
<organism evidence="9 11">
    <name type="scientific">Neoehrlichia mikurensis</name>
    <dbReference type="NCBI Taxonomy" id="89586"/>
    <lineage>
        <taxon>Bacteria</taxon>
        <taxon>Pseudomonadati</taxon>
        <taxon>Pseudomonadota</taxon>
        <taxon>Alphaproteobacteria</taxon>
        <taxon>Rickettsiales</taxon>
        <taxon>Anaplasmataceae</taxon>
        <taxon>Candidatus Neoehrlichia</taxon>
    </lineage>
</organism>
<evidence type="ECO:0000256" key="7">
    <source>
        <dbReference type="PIRNR" id="PIRNR000485"/>
    </source>
</evidence>
<dbReference type="EMBL" id="CP089285">
    <property type="protein sequence ID" value="UTO56805.1"/>
    <property type="molecule type" value="Genomic_DNA"/>
</dbReference>
<dbReference type="InterPro" id="IPR005854">
    <property type="entry name" value="PurF"/>
</dbReference>
<keyword evidence="6" id="KW-0479">Metal-binding</keyword>
<evidence type="ECO:0000256" key="4">
    <source>
        <dbReference type="ARBA" id="ARBA00022755"/>
    </source>
</evidence>
<keyword evidence="6" id="KW-0004">4Fe-4S</keyword>
<evidence type="ECO:0000313" key="9">
    <source>
        <dbReference type="EMBL" id="UTO55889.1"/>
    </source>
</evidence>
<protein>
    <recommendedName>
        <fullName evidence="6">Amidophosphoribosyltransferase</fullName>
        <shortName evidence="6">ATase</shortName>
        <ecNumber evidence="6">2.4.2.14</ecNumber>
    </recommendedName>
    <alternativeName>
        <fullName evidence="6">Glutamine phosphoribosylpyrophosphate amidotransferase</fullName>
        <shortName evidence="6">GPATase</shortName>
    </alternativeName>
</protein>
<dbReference type="Proteomes" id="UP001059985">
    <property type="component" value="Chromosome"/>
</dbReference>
<dbReference type="PANTHER" id="PTHR11907">
    <property type="entry name" value="AMIDOPHOSPHORIBOSYLTRANSFERASE"/>
    <property type="match status" value="1"/>
</dbReference>
<keyword evidence="6" id="KW-0408">Iron</keyword>
<comment type="pathway">
    <text evidence="1 6 7">Purine metabolism; IMP biosynthesis via de novo pathway; N(1)-(5-phospho-D-ribosyl)glycinamide from 5-phospho-alpha-D-ribose 1-diphosphate: step 1/2.</text>
</comment>
<feature type="binding site" evidence="6">
    <location>
        <position position="395"/>
    </location>
    <ligand>
        <name>[4Fe-4S] cluster</name>
        <dbReference type="ChEBI" id="CHEBI:49883"/>
    </ligand>
</feature>
<dbReference type="NCBIfam" id="TIGR01134">
    <property type="entry name" value="purF"/>
    <property type="match status" value="1"/>
</dbReference>
<dbReference type="AlphaFoldDB" id="A0A9Q9C204"/>
<feature type="binding site" evidence="6">
    <location>
        <position position="358"/>
    </location>
    <ligand>
        <name>Mg(2+)</name>
        <dbReference type="ChEBI" id="CHEBI:18420"/>
    </ligand>
</feature>
<comment type="function">
    <text evidence="6">Catalyzes the formation of phosphoribosylamine from phosphoribosylpyrophosphate (PRPP) and glutamine.</text>
</comment>
<dbReference type="GO" id="GO:0004044">
    <property type="term" value="F:amidophosphoribosyltransferase activity"/>
    <property type="evidence" value="ECO:0007669"/>
    <property type="project" value="UniProtKB-UniRule"/>
</dbReference>
<dbReference type="GO" id="GO:0051539">
    <property type="term" value="F:4 iron, 4 sulfur cluster binding"/>
    <property type="evidence" value="ECO:0007669"/>
    <property type="project" value="UniProtKB-KW"/>
</dbReference>
<comment type="cofactor">
    <cofactor evidence="6">
        <name>Mg(2+)</name>
        <dbReference type="ChEBI" id="CHEBI:18420"/>
    </cofactor>
    <text evidence="6">Binds 1 Mg(2+) ion per subunit.</text>
</comment>
<reference evidence="9" key="1">
    <citation type="journal article" date="2022" name="Microorganisms">
        <title>Assembly and Comparison of Ca. Neoehrlichia mikurensis Genomes.</title>
        <authorList>
            <person name="Azagi T."/>
            <person name="Dirks R.P."/>
            <person name="Yebra-Pimentel E.S."/>
            <person name="Schaap P.J."/>
            <person name="Koehorst J.J."/>
            <person name="Esser H.J."/>
            <person name="Sprong H."/>
        </authorList>
    </citation>
    <scope>NUCLEOTIDE SEQUENCE</scope>
    <source>
        <strain evidence="10">18-2804</strain>
        <strain evidence="9">18-2837</strain>
    </source>
</reference>
<comment type="similarity">
    <text evidence="2 6 7">In the C-terminal section; belongs to the purine/pyrimidine phosphoribosyltransferase family.</text>
</comment>
<evidence type="ECO:0000313" key="11">
    <source>
        <dbReference type="Proteomes" id="UP001059822"/>
    </source>
</evidence>
<dbReference type="EMBL" id="CP089286">
    <property type="protein sequence ID" value="UTO55889.1"/>
    <property type="molecule type" value="Genomic_DNA"/>
</dbReference>
<feature type="binding site" evidence="6">
    <location>
        <position position="359"/>
    </location>
    <ligand>
        <name>Mg(2+)</name>
        <dbReference type="ChEBI" id="CHEBI:18420"/>
    </ligand>
</feature>
<evidence type="ECO:0000259" key="8">
    <source>
        <dbReference type="PROSITE" id="PS51278"/>
    </source>
</evidence>
<dbReference type="GO" id="GO:0000287">
    <property type="term" value="F:magnesium ion binding"/>
    <property type="evidence" value="ECO:0007669"/>
    <property type="project" value="UniProtKB-UniRule"/>
</dbReference>
<evidence type="ECO:0000313" key="12">
    <source>
        <dbReference type="Proteomes" id="UP001059985"/>
    </source>
</evidence>
<dbReference type="Pfam" id="PF00156">
    <property type="entry name" value="Pribosyltran"/>
    <property type="match status" value="1"/>
</dbReference>
<feature type="domain" description="Glutamine amidotransferase type-2" evidence="8">
    <location>
        <begin position="10"/>
        <end position="230"/>
    </location>
</feature>
<dbReference type="PIRSF" id="PIRSF000485">
    <property type="entry name" value="Amd_phspho_trans"/>
    <property type="match status" value="1"/>
</dbReference>
<dbReference type="Proteomes" id="UP001059822">
    <property type="component" value="Chromosome"/>
</dbReference>
<dbReference type="GO" id="GO:0006189">
    <property type="term" value="P:'de novo' IMP biosynthetic process"/>
    <property type="evidence" value="ECO:0007669"/>
    <property type="project" value="UniProtKB-UniRule"/>
</dbReference>
<evidence type="ECO:0000256" key="5">
    <source>
        <dbReference type="ARBA" id="ARBA00022962"/>
    </source>
</evidence>
<gene>
    <name evidence="6 9" type="primary">purF</name>
    <name evidence="10" type="ORF">LUA81_02380</name>
    <name evidence="9" type="ORF">LUA82_02400</name>
</gene>
<feature type="binding site" evidence="6">
    <location>
        <position position="451"/>
    </location>
    <ligand>
        <name>[4Fe-4S] cluster</name>
        <dbReference type="ChEBI" id="CHEBI:49883"/>
    </ligand>
</feature>
<dbReference type="InterPro" id="IPR035584">
    <property type="entry name" value="PurF_N"/>
</dbReference>
<evidence type="ECO:0000256" key="6">
    <source>
        <dbReference type="HAMAP-Rule" id="MF_01931"/>
    </source>
</evidence>
<dbReference type="CDD" id="cd06223">
    <property type="entry name" value="PRTases_typeI"/>
    <property type="match status" value="1"/>
</dbReference>
<feature type="binding site" evidence="6">
    <location>
        <position position="247"/>
    </location>
    <ligand>
        <name>[4Fe-4S] cluster</name>
        <dbReference type="ChEBI" id="CHEBI:49883"/>
    </ligand>
</feature>
<keyword evidence="6 7" id="KW-0328">Glycosyltransferase</keyword>
<dbReference type="RefSeq" id="WP_218194363.1">
    <property type="nucleotide sequence ID" value="NZ_CP054597.1"/>
</dbReference>
<dbReference type="Pfam" id="PF13537">
    <property type="entry name" value="GATase_7"/>
    <property type="match status" value="1"/>
</dbReference>
<keyword evidence="4 6" id="KW-0658">Purine biosynthesis</keyword>
<comment type="catalytic activity">
    <reaction evidence="6 7">
        <text>5-phospho-beta-D-ribosylamine + L-glutamate + diphosphate = 5-phospho-alpha-D-ribose 1-diphosphate + L-glutamine + H2O</text>
        <dbReference type="Rhea" id="RHEA:14905"/>
        <dbReference type="ChEBI" id="CHEBI:15377"/>
        <dbReference type="ChEBI" id="CHEBI:29985"/>
        <dbReference type="ChEBI" id="CHEBI:33019"/>
        <dbReference type="ChEBI" id="CHEBI:58017"/>
        <dbReference type="ChEBI" id="CHEBI:58359"/>
        <dbReference type="ChEBI" id="CHEBI:58681"/>
        <dbReference type="EC" id="2.4.2.14"/>
    </reaction>
</comment>
<feature type="binding site" evidence="6">
    <location>
        <position position="296"/>
    </location>
    <ligand>
        <name>Mg(2+)</name>
        <dbReference type="ChEBI" id="CHEBI:18420"/>
    </ligand>
</feature>
<keyword evidence="5 6" id="KW-0315">Glutamine amidotransferase</keyword>
<evidence type="ECO:0000256" key="1">
    <source>
        <dbReference type="ARBA" id="ARBA00005209"/>
    </source>
</evidence>
<evidence type="ECO:0000256" key="3">
    <source>
        <dbReference type="ARBA" id="ARBA00022679"/>
    </source>
</evidence>
<feature type="active site" description="Nucleophile" evidence="6">
    <location>
        <position position="10"/>
    </location>
</feature>
<keyword evidence="6" id="KW-0460">Magnesium</keyword>
<dbReference type="PROSITE" id="PS51278">
    <property type="entry name" value="GATASE_TYPE_2"/>
    <property type="match status" value="1"/>
</dbReference>
<evidence type="ECO:0000256" key="2">
    <source>
        <dbReference type="ARBA" id="ARBA00010138"/>
    </source>
</evidence>
<proteinExistence type="inferred from homology"/>
<keyword evidence="12" id="KW-1185">Reference proteome</keyword>
<sequence length="463" mass="51400">MPFNEIHEECGVFAIKNNRHAGLNCILGLHALQHRGQESFGVVTSDESDHDNFHIYHSHGYVNDIFNKANAIDALSGTLSIGHVRYSTSGDKMQMQPIITNCKFGKLAIAHNGNLINTEEIRHNLIKQGYKFSSKIDTELIANLIAISSEEDFINSIIFALKQIKGAYSLVIMTKNTLIGVRDPSGIRPLTLGICKKSYALASETCAFNITGFTTVRDIKPGELIIINKDNKVTSLFPLESYKPSFCIFEYVYFARPDSIMANQSIYEIRKNIGIELSIENPPPNDTDMIVPVPDSGIPAAIGYSSHTKIPFEFGIIRNHYVGRTFIQPTAQTRNMSIQLKHSANSSVLKNKSIVLIDDSIVRGTTLKSIISLLRKAGAKYIHLRISSPPTKYSCFYGIDTPNASQLIANNFSIAELVEILQCDSLAFLSIDGLYKAICNTNRNMQKPQYCDACFTGEYPIGK</sequence>
<dbReference type="HAMAP" id="MF_01931">
    <property type="entry name" value="PurF"/>
    <property type="match status" value="1"/>
</dbReference>
<dbReference type="GO" id="GO:0009113">
    <property type="term" value="P:purine nucleobase biosynthetic process"/>
    <property type="evidence" value="ECO:0007669"/>
    <property type="project" value="UniProtKB-UniRule"/>
</dbReference>
<comment type="cofactor">
    <cofactor evidence="6">
        <name>[4Fe-4S] cluster</name>
        <dbReference type="ChEBI" id="CHEBI:49883"/>
    </cofactor>
    <text evidence="6">Binds 1 [4Fe-4S] cluster per subunit.</text>
</comment>
<dbReference type="EC" id="2.4.2.14" evidence="6"/>
<evidence type="ECO:0000313" key="10">
    <source>
        <dbReference type="EMBL" id="UTO56805.1"/>
    </source>
</evidence>
<dbReference type="InterPro" id="IPR017932">
    <property type="entry name" value="GATase_2_dom"/>
</dbReference>
<keyword evidence="3 6" id="KW-0808">Transferase</keyword>